<dbReference type="Gene3D" id="3.40.50.12780">
    <property type="entry name" value="N-terminal domain of ligase-like"/>
    <property type="match status" value="1"/>
</dbReference>
<evidence type="ECO:0000313" key="1">
    <source>
        <dbReference type="EMBL" id="EUA93884.1"/>
    </source>
</evidence>
<protein>
    <submittedName>
        <fullName evidence="1">Fatty-acid-CoA ligase FadD13 domain protein</fullName>
    </submittedName>
</protein>
<accession>A0ABN0R9Q8</accession>
<dbReference type="Proteomes" id="UP000020681">
    <property type="component" value="Unassembled WGS sequence"/>
</dbReference>
<sequence length="79" mass="8914">MFTSRRWTTVIMCAMRGVTLVSMPQFDPASLVADRRRACFAGRRRPAILNFMRLVPEFTELDAPSSVASSPAVRPCPRR</sequence>
<dbReference type="EMBL" id="JAOL01000034">
    <property type="protein sequence ID" value="EUA93884.1"/>
    <property type="molecule type" value="Genomic_DNA"/>
</dbReference>
<dbReference type="InterPro" id="IPR042099">
    <property type="entry name" value="ANL_N_sf"/>
</dbReference>
<gene>
    <name evidence="1" type="primary">fadD13</name>
    <name evidence="1" type="ORF">I551_8853</name>
</gene>
<name>A0ABN0R9Q8_MYCUL</name>
<reference evidence="1 2" key="1">
    <citation type="submission" date="2014-01" db="EMBL/GenBank/DDBJ databases">
        <authorList>
            <person name="Dobos K."/>
            <person name="Lenaerts A."/>
            <person name="Ordway D."/>
            <person name="DeGroote M.A."/>
            <person name="Parker T."/>
            <person name="Sizemore C."/>
            <person name="Tallon L.J."/>
            <person name="Sadzewicz L.K."/>
            <person name="Sengamalay N."/>
            <person name="Fraser C.M."/>
            <person name="Hine E."/>
            <person name="Shefchek K.A."/>
            <person name="Das S.P."/>
            <person name="Tettelin H."/>
        </authorList>
    </citation>
    <scope>NUCLEOTIDE SEQUENCE [LARGE SCALE GENOMIC DNA]</scope>
    <source>
        <strain evidence="1 2">Harvey</strain>
    </source>
</reference>
<proteinExistence type="predicted"/>
<keyword evidence="1" id="KW-0436">Ligase</keyword>
<dbReference type="GO" id="GO:0016874">
    <property type="term" value="F:ligase activity"/>
    <property type="evidence" value="ECO:0007669"/>
    <property type="project" value="UniProtKB-KW"/>
</dbReference>
<keyword evidence="2" id="KW-1185">Reference proteome</keyword>
<organism evidence="1 2">
    <name type="scientific">Mycobacterium ulcerans str. Harvey</name>
    <dbReference type="NCBI Taxonomy" id="1299332"/>
    <lineage>
        <taxon>Bacteria</taxon>
        <taxon>Bacillati</taxon>
        <taxon>Actinomycetota</taxon>
        <taxon>Actinomycetes</taxon>
        <taxon>Mycobacteriales</taxon>
        <taxon>Mycobacteriaceae</taxon>
        <taxon>Mycobacterium</taxon>
        <taxon>Mycobacterium ulcerans group</taxon>
    </lineage>
</organism>
<evidence type="ECO:0000313" key="2">
    <source>
        <dbReference type="Proteomes" id="UP000020681"/>
    </source>
</evidence>
<comment type="caution">
    <text evidence="1">The sequence shown here is derived from an EMBL/GenBank/DDBJ whole genome shotgun (WGS) entry which is preliminary data.</text>
</comment>